<name>A0AAE1UCW1_9EUCA</name>
<organism evidence="2 3">
    <name type="scientific">Petrolisthes manimaculis</name>
    <dbReference type="NCBI Taxonomy" id="1843537"/>
    <lineage>
        <taxon>Eukaryota</taxon>
        <taxon>Metazoa</taxon>
        <taxon>Ecdysozoa</taxon>
        <taxon>Arthropoda</taxon>
        <taxon>Crustacea</taxon>
        <taxon>Multicrustacea</taxon>
        <taxon>Malacostraca</taxon>
        <taxon>Eumalacostraca</taxon>
        <taxon>Eucarida</taxon>
        <taxon>Decapoda</taxon>
        <taxon>Pleocyemata</taxon>
        <taxon>Anomura</taxon>
        <taxon>Galatheoidea</taxon>
        <taxon>Porcellanidae</taxon>
        <taxon>Petrolisthes</taxon>
    </lineage>
</organism>
<dbReference type="EMBL" id="JAWZYT010001048">
    <property type="protein sequence ID" value="KAK4316041.1"/>
    <property type="molecule type" value="Genomic_DNA"/>
</dbReference>
<evidence type="ECO:0000313" key="2">
    <source>
        <dbReference type="EMBL" id="KAK4316041.1"/>
    </source>
</evidence>
<dbReference type="SUPFAM" id="SSF50814">
    <property type="entry name" value="Lipocalins"/>
    <property type="match status" value="1"/>
</dbReference>
<proteinExistence type="predicted"/>
<dbReference type="InterPro" id="IPR012674">
    <property type="entry name" value="Calycin"/>
</dbReference>
<gene>
    <name evidence="2" type="ORF">Pmani_012748</name>
</gene>
<comment type="caution">
    <text evidence="2">The sequence shown here is derived from an EMBL/GenBank/DDBJ whole genome shotgun (WGS) entry which is preliminary data.</text>
</comment>
<feature type="non-terminal residue" evidence="2">
    <location>
        <position position="1"/>
    </location>
</feature>
<accession>A0AAE1UCW1</accession>
<reference evidence="2" key="1">
    <citation type="submission" date="2023-11" db="EMBL/GenBank/DDBJ databases">
        <title>Genome assemblies of two species of porcelain crab, Petrolisthes cinctipes and Petrolisthes manimaculis (Anomura: Porcellanidae).</title>
        <authorList>
            <person name="Angst P."/>
        </authorList>
    </citation>
    <scope>NUCLEOTIDE SEQUENCE</scope>
    <source>
        <strain evidence="2">PB745_02</strain>
        <tissue evidence="2">Gill</tissue>
    </source>
</reference>
<keyword evidence="3" id="KW-1185">Reference proteome</keyword>
<dbReference type="Pfam" id="PF00061">
    <property type="entry name" value="Lipocalin"/>
    <property type="match status" value="1"/>
</dbReference>
<feature type="domain" description="Lipocalin/cytosolic fatty-acid binding" evidence="1">
    <location>
        <begin position="20"/>
        <end position="85"/>
    </location>
</feature>
<protein>
    <recommendedName>
        <fullName evidence="1">Lipocalin/cytosolic fatty-acid binding domain-containing protein</fullName>
    </recommendedName>
</protein>
<dbReference type="AlphaFoldDB" id="A0AAE1UCW1"/>
<sequence length="94" mass="10567">VDPSNPAHMVTNFVPGVSPPFDVLDTDYINYSCAHSCLSIVGIKTEFVYVYGRNRTLAKKYVDHCRTLFQSFGLDISELVDSNQTNCQTHVHDL</sequence>
<dbReference type="Proteomes" id="UP001292094">
    <property type="component" value="Unassembled WGS sequence"/>
</dbReference>
<evidence type="ECO:0000259" key="1">
    <source>
        <dbReference type="Pfam" id="PF00061"/>
    </source>
</evidence>
<dbReference type="InterPro" id="IPR000566">
    <property type="entry name" value="Lipocln_cytosolic_FA-bd_dom"/>
</dbReference>
<dbReference type="Gene3D" id="2.40.128.20">
    <property type="match status" value="1"/>
</dbReference>
<evidence type="ECO:0000313" key="3">
    <source>
        <dbReference type="Proteomes" id="UP001292094"/>
    </source>
</evidence>